<name>A0A1G9NNA8_9FIRM</name>
<keyword evidence="2" id="KW-1185">Reference proteome</keyword>
<dbReference type="Proteomes" id="UP000214880">
    <property type="component" value="Unassembled WGS sequence"/>
</dbReference>
<dbReference type="EMBL" id="FNHB01000001">
    <property type="protein sequence ID" value="SDL88076.1"/>
    <property type="molecule type" value="Genomic_DNA"/>
</dbReference>
<proteinExistence type="predicted"/>
<dbReference type="RefSeq" id="WP_092069222.1">
    <property type="nucleotide sequence ID" value="NZ_FNHB01000001.1"/>
</dbReference>
<organism evidence="1 2">
    <name type="scientific">Dendrosporobacter quercicolus</name>
    <dbReference type="NCBI Taxonomy" id="146817"/>
    <lineage>
        <taxon>Bacteria</taxon>
        <taxon>Bacillati</taxon>
        <taxon>Bacillota</taxon>
        <taxon>Negativicutes</taxon>
        <taxon>Selenomonadales</taxon>
        <taxon>Sporomusaceae</taxon>
        <taxon>Dendrosporobacter</taxon>
    </lineage>
</organism>
<dbReference type="OrthoDB" id="1645186at2"/>
<sequence>MNKITKLANIVKTQYGIACISVEERPGGWSAMAYCISDGVDRYFLKVYDKHRASTQKLTAMIDVYIPILLSLNENERLSGKLPFPLFTTTKQSNSRMRMVYTYYIDILTVKQSEIRYLQIIRLNSLPRSLQYFTALTLTAFQ</sequence>
<evidence type="ECO:0008006" key="3">
    <source>
        <dbReference type="Google" id="ProtNLM"/>
    </source>
</evidence>
<dbReference type="STRING" id="146817.SAMN04488502_1011076"/>
<evidence type="ECO:0000313" key="2">
    <source>
        <dbReference type="Proteomes" id="UP000214880"/>
    </source>
</evidence>
<dbReference type="Gene3D" id="3.30.200.20">
    <property type="entry name" value="Phosphorylase Kinase, domain 1"/>
    <property type="match status" value="1"/>
</dbReference>
<gene>
    <name evidence="1" type="ORF">SAMN04488502_1011076</name>
</gene>
<accession>A0A1G9NNA8</accession>
<evidence type="ECO:0000313" key="1">
    <source>
        <dbReference type="EMBL" id="SDL88076.1"/>
    </source>
</evidence>
<protein>
    <recommendedName>
        <fullName evidence="3">Phosphotransferase enzyme family protein</fullName>
    </recommendedName>
</protein>
<dbReference type="AlphaFoldDB" id="A0A1G9NNA8"/>
<reference evidence="1 2" key="1">
    <citation type="submission" date="2016-10" db="EMBL/GenBank/DDBJ databases">
        <authorList>
            <person name="de Groot N.N."/>
        </authorList>
    </citation>
    <scope>NUCLEOTIDE SEQUENCE [LARGE SCALE GENOMIC DNA]</scope>
    <source>
        <strain evidence="1 2">DSM 1736</strain>
    </source>
</reference>